<comment type="caution">
    <text evidence="2">The sequence shown here is derived from an EMBL/GenBank/DDBJ whole genome shotgun (WGS) entry which is preliminary data.</text>
</comment>
<evidence type="ECO:0000259" key="1">
    <source>
        <dbReference type="Pfam" id="PF13474"/>
    </source>
</evidence>
<organism evidence="2 3">
    <name type="scientific">Microbacterium pumilum</name>
    <dbReference type="NCBI Taxonomy" id="344165"/>
    <lineage>
        <taxon>Bacteria</taxon>
        <taxon>Bacillati</taxon>
        <taxon>Actinomycetota</taxon>
        <taxon>Actinomycetes</taxon>
        <taxon>Micrococcales</taxon>
        <taxon>Microbacteriaceae</taxon>
        <taxon>Microbacterium</taxon>
    </lineage>
</organism>
<gene>
    <name evidence="2" type="ORF">GCM10009777_28240</name>
</gene>
<evidence type="ECO:0000313" key="3">
    <source>
        <dbReference type="Proteomes" id="UP001500326"/>
    </source>
</evidence>
<dbReference type="Gene3D" id="3.10.450.50">
    <property type="match status" value="1"/>
</dbReference>
<evidence type="ECO:0000313" key="2">
    <source>
        <dbReference type="EMBL" id="GAA1991218.1"/>
    </source>
</evidence>
<dbReference type="InterPro" id="IPR037401">
    <property type="entry name" value="SnoaL-like"/>
</dbReference>
<dbReference type="RefSeq" id="WP_344063495.1">
    <property type="nucleotide sequence ID" value="NZ_BAAAOH010000001.1"/>
</dbReference>
<dbReference type="InterPro" id="IPR032710">
    <property type="entry name" value="NTF2-like_dom_sf"/>
</dbReference>
<dbReference type="Pfam" id="PF13474">
    <property type="entry name" value="SnoaL_3"/>
    <property type="match status" value="1"/>
</dbReference>
<proteinExistence type="predicted"/>
<dbReference type="SUPFAM" id="SSF54427">
    <property type="entry name" value="NTF2-like"/>
    <property type="match status" value="1"/>
</dbReference>
<dbReference type="Proteomes" id="UP001500326">
    <property type="component" value="Unassembled WGS sequence"/>
</dbReference>
<keyword evidence="3" id="KW-1185">Reference proteome</keyword>
<reference evidence="2 3" key="1">
    <citation type="journal article" date="2019" name="Int. J. Syst. Evol. Microbiol.">
        <title>The Global Catalogue of Microorganisms (GCM) 10K type strain sequencing project: providing services to taxonomists for standard genome sequencing and annotation.</title>
        <authorList>
            <consortium name="The Broad Institute Genomics Platform"/>
            <consortium name="The Broad Institute Genome Sequencing Center for Infectious Disease"/>
            <person name="Wu L."/>
            <person name="Ma J."/>
        </authorList>
    </citation>
    <scope>NUCLEOTIDE SEQUENCE [LARGE SCALE GENOMIC DNA]</scope>
    <source>
        <strain evidence="2 3">JCM 14902</strain>
    </source>
</reference>
<sequence length="122" mass="14049">MDNAALALAQYVTATNRHDFDAVEPLLAADCVYFFGDATCRTPAEVRIYFESTWRQIVDEVYEVHDIEWVQDAPDAATAVFRYTWRGLWDGREASGEGRGTNVLERRDGRWLIVHEHLSRMP</sequence>
<accession>A0ABN2SRS9</accession>
<feature type="domain" description="SnoaL-like" evidence="1">
    <location>
        <begin position="7"/>
        <end position="121"/>
    </location>
</feature>
<name>A0ABN2SRS9_9MICO</name>
<dbReference type="EMBL" id="BAAAOH010000001">
    <property type="protein sequence ID" value="GAA1991218.1"/>
    <property type="molecule type" value="Genomic_DNA"/>
</dbReference>
<protein>
    <recommendedName>
        <fullName evidence="1">SnoaL-like domain-containing protein</fullName>
    </recommendedName>
</protein>